<dbReference type="InterPro" id="IPR020069">
    <property type="entry name" value="Ribosomal_bL9_C"/>
</dbReference>
<gene>
    <name evidence="8" type="ORF">METZ01_LOCUS60916</name>
</gene>
<evidence type="ECO:0000256" key="1">
    <source>
        <dbReference type="ARBA" id="ARBA00010605"/>
    </source>
</evidence>
<feature type="region of interest" description="Disordered" evidence="6">
    <location>
        <begin position="151"/>
        <end position="179"/>
    </location>
</feature>
<dbReference type="InterPro" id="IPR000244">
    <property type="entry name" value="Ribosomal_bL9"/>
</dbReference>
<dbReference type="HAMAP" id="MF_00503">
    <property type="entry name" value="Ribosomal_bL9"/>
    <property type="match status" value="1"/>
</dbReference>
<dbReference type="InterPro" id="IPR036791">
    <property type="entry name" value="Ribosomal_bL9_C_sf"/>
</dbReference>
<accession>A0A381SVL7</accession>
<name>A0A381SVL7_9ZZZZ</name>
<keyword evidence="3" id="KW-0694">RNA-binding</keyword>
<dbReference type="InterPro" id="IPR020070">
    <property type="entry name" value="Ribosomal_bL9_N"/>
</dbReference>
<keyword evidence="4" id="KW-0689">Ribosomal protein</keyword>
<evidence type="ECO:0000259" key="7">
    <source>
        <dbReference type="PROSITE" id="PS00651"/>
    </source>
</evidence>
<dbReference type="GO" id="GO:1990904">
    <property type="term" value="C:ribonucleoprotein complex"/>
    <property type="evidence" value="ECO:0007669"/>
    <property type="project" value="UniProtKB-KW"/>
</dbReference>
<feature type="domain" description="Ribosomal protein L9" evidence="7">
    <location>
        <begin position="15"/>
        <end position="42"/>
    </location>
</feature>
<dbReference type="Pfam" id="PF01281">
    <property type="entry name" value="Ribosomal_L9_N"/>
    <property type="match status" value="1"/>
</dbReference>
<dbReference type="GO" id="GO:0003735">
    <property type="term" value="F:structural constituent of ribosome"/>
    <property type="evidence" value="ECO:0007669"/>
    <property type="project" value="InterPro"/>
</dbReference>
<reference evidence="8" key="1">
    <citation type="submission" date="2018-05" db="EMBL/GenBank/DDBJ databases">
        <authorList>
            <person name="Lanie J.A."/>
            <person name="Ng W.-L."/>
            <person name="Kazmierczak K.M."/>
            <person name="Andrzejewski T.M."/>
            <person name="Davidsen T.M."/>
            <person name="Wayne K.J."/>
            <person name="Tettelin H."/>
            <person name="Glass J.I."/>
            <person name="Rusch D."/>
            <person name="Podicherti R."/>
            <person name="Tsui H.-C.T."/>
            <person name="Winkler M.E."/>
        </authorList>
    </citation>
    <scope>NUCLEOTIDE SEQUENCE</scope>
</reference>
<evidence type="ECO:0000256" key="3">
    <source>
        <dbReference type="ARBA" id="ARBA00022884"/>
    </source>
</evidence>
<keyword evidence="5" id="KW-0687">Ribonucleoprotein</keyword>
<keyword evidence="2" id="KW-0699">rRNA-binding</keyword>
<evidence type="ECO:0000256" key="4">
    <source>
        <dbReference type="ARBA" id="ARBA00022980"/>
    </source>
</evidence>
<dbReference type="InterPro" id="IPR036935">
    <property type="entry name" value="Ribosomal_bL9_N_sf"/>
</dbReference>
<dbReference type="Gene3D" id="3.10.430.100">
    <property type="entry name" value="Ribosomal protein L9, C-terminal domain"/>
    <property type="match status" value="1"/>
</dbReference>
<dbReference type="Gene3D" id="3.40.5.10">
    <property type="entry name" value="Ribosomal protein L9, N-terminal domain"/>
    <property type="match status" value="1"/>
</dbReference>
<dbReference type="PROSITE" id="PS00651">
    <property type="entry name" value="RIBOSOMAL_L9"/>
    <property type="match status" value="1"/>
</dbReference>
<proteinExistence type="inferred from homology"/>
<comment type="similarity">
    <text evidence="1">Belongs to the bacterial ribosomal protein bL9 family.</text>
</comment>
<dbReference type="PANTHER" id="PTHR21368">
    <property type="entry name" value="50S RIBOSOMAL PROTEIN L9"/>
    <property type="match status" value="1"/>
</dbReference>
<evidence type="ECO:0000313" key="8">
    <source>
        <dbReference type="EMBL" id="SVA08062.1"/>
    </source>
</evidence>
<sequence length="179" mass="19545">MSVQIILREPVEKLGRRGDVVKVANGYARNYLLPRKLALPVTDSNRRQIERERVVSDARDAAEEEAAEAFAGRLNNAVCVIARRVGEADTLYGSVTNSDVAESLAGQSLEVDRRKIQMDEPLKRLGEYPVRIKVHREVTAEVTVRVVKEGAEDDPVAEAVTGADTAPAGEPSVPDLAEE</sequence>
<dbReference type="GO" id="GO:0006412">
    <property type="term" value="P:translation"/>
    <property type="evidence" value="ECO:0007669"/>
    <property type="project" value="InterPro"/>
</dbReference>
<dbReference type="Pfam" id="PF03948">
    <property type="entry name" value="Ribosomal_L9_C"/>
    <property type="match status" value="1"/>
</dbReference>
<dbReference type="GO" id="GO:0019843">
    <property type="term" value="F:rRNA binding"/>
    <property type="evidence" value="ECO:0007669"/>
    <property type="project" value="UniProtKB-KW"/>
</dbReference>
<evidence type="ECO:0000256" key="2">
    <source>
        <dbReference type="ARBA" id="ARBA00022730"/>
    </source>
</evidence>
<dbReference type="SUPFAM" id="SSF55653">
    <property type="entry name" value="Ribosomal protein L9 C-domain"/>
    <property type="match status" value="1"/>
</dbReference>
<dbReference type="SUPFAM" id="SSF55658">
    <property type="entry name" value="L9 N-domain-like"/>
    <property type="match status" value="1"/>
</dbReference>
<dbReference type="NCBIfam" id="TIGR00158">
    <property type="entry name" value="L9"/>
    <property type="match status" value="1"/>
</dbReference>
<dbReference type="InterPro" id="IPR009027">
    <property type="entry name" value="Ribosomal_bL9/RNase_H1_N"/>
</dbReference>
<dbReference type="EMBL" id="UINC01003639">
    <property type="protein sequence ID" value="SVA08062.1"/>
    <property type="molecule type" value="Genomic_DNA"/>
</dbReference>
<evidence type="ECO:0000256" key="6">
    <source>
        <dbReference type="SAM" id="MobiDB-lite"/>
    </source>
</evidence>
<dbReference type="InterPro" id="IPR020594">
    <property type="entry name" value="Ribosomal_bL9_bac/chp"/>
</dbReference>
<dbReference type="AlphaFoldDB" id="A0A381SVL7"/>
<protein>
    <recommendedName>
        <fullName evidence="7">Ribosomal protein L9 domain-containing protein</fullName>
    </recommendedName>
</protein>
<evidence type="ECO:0000256" key="5">
    <source>
        <dbReference type="ARBA" id="ARBA00023274"/>
    </source>
</evidence>
<organism evidence="8">
    <name type="scientific">marine metagenome</name>
    <dbReference type="NCBI Taxonomy" id="408172"/>
    <lineage>
        <taxon>unclassified sequences</taxon>
        <taxon>metagenomes</taxon>
        <taxon>ecological metagenomes</taxon>
    </lineage>
</organism>
<dbReference type="GO" id="GO:0005840">
    <property type="term" value="C:ribosome"/>
    <property type="evidence" value="ECO:0007669"/>
    <property type="project" value="UniProtKB-KW"/>
</dbReference>